<dbReference type="PANTHER" id="PTHR12901">
    <property type="entry name" value="SPERM PROTEIN HOMOLOG"/>
    <property type="match status" value="1"/>
</dbReference>
<sequence length="52" mass="5975">MFLQSTASESSLFDILINIWEFIPGPVPGTRSLYFLVDFKFQSPLYGQVMSR</sequence>
<protein>
    <submittedName>
        <fullName evidence="1">Uncharacterized protein</fullName>
    </submittedName>
</protein>
<keyword evidence="2" id="KW-1185">Reference proteome</keyword>
<name>A0A7J8Z3V2_9ROSI</name>
<dbReference type="Proteomes" id="UP000593574">
    <property type="component" value="Unassembled WGS sequence"/>
</dbReference>
<evidence type="ECO:0000313" key="1">
    <source>
        <dbReference type="EMBL" id="MBA0706435.1"/>
    </source>
</evidence>
<dbReference type="InterPro" id="IPR044996">
    <property type="entry name" value="COQ10-like"/>
</dbReference>
<gene>
    <name evidence="1" type="ORF">Golax_018544</name>
</gene>
<accession>A0A7J8Z3V2</accession>
<dbReference type="GO" id="GO:0048039">
    <property type="term" value="F:ubiquinone binding"/>
    <property type="evidence" value="ECO:0007669"/>
    <property type="project" value="InterPro"/>
</dbReference>
<dbReference type="Gene3D" id="3.30.530.20">
    <property type="match status" value="1"/>
</dbReference>
<evidence type="ECO:0000313" key="2">
    <source>
        <dbReference type="Proteomes" id="UP000593574"/>
    </source>
</evidence>
<dbReference type="GO" id="GO:0005739">
    <property type="term" value="C:mitochondrion"/>
    <property type="evidence" value="ECO:0007669"/>
    <property type="project" value="TreeGrafter"/>
</dbReference>
<dbReference type="InterPro" id="IPR023393">
    <property type="entry name" value="START-like_dom_sf"/>
</dbReference>
<dbReference type="PANTHER" id="PTHR12901:SF10">
    <property type="entry name" value="COENZYME Q-BINDING PROTEIN COQ10, MITOCHONDRIAL"/>
    <property type="match status" value="1"/>
</dbReference>
<proteinExistence type="predicted"/>
<comment type="caution">
    <text evidence="1">The sequence shown here is derived from an EMBL/GenBank/DDBJ whole genome shotgun (WGS) entry which is preliminary data.</text>
</comment>
<reference evidence="1 2" key="1">
    <citation type="journal article" date="2019" name="Genome Biol. Evol.">
        <title>Insights into the evolution of the New World diploid cottons (Gossypium, subgenus Houzingenia) based on genome sequencing.</title>
        <authorList>
            <person name="Grover C.E."/>
            <person name="Arick M.A. 2nd"/>
            <person name="Thrash A."/>
            <person name="Conover J.L."/>
            <person name="Sanders W.S."/>
            <person name="Peterson D.G."/>
            <person name="Frelichowski J.E."/>
            <person name="Scheffler J.A."/>
            <person name="Scheffler B.E."/>
            <person name="Wendel J.F."/>
        </authorList>
    </citation>
    <scope>NUCLEOTIDE SEQUENCE [LARGE SCALE GENOMIC DNA]</scope>
    <source>
        <strain evidence="1">4</strain>
        <tissue evidence="1">Leaf</tissue>
    </source>
</reference>
<organism evidence="1 2">
    <name type="scientific">Gossypium laxum</name>
    <dbReference type="NCBI Taxonomy" id="34288"/>
    <lineage>
        <taxon>Eukaryota</taxon>
        <taxon>Viridiplantae</taxon>
        <taxon>Streptophyta</taxon>
        <taxon>Embryophyta</taxon>
        <taxon>Tracheophyta</taxon>
        <taxon>Spermatophyta</taxon>
        <taxon>Magnoliopsida</taxon>
        <taxon>eudicotyledons</taxon>
        <taxon>Gunneridae</taxon>
        <taxon>Pentapetalae</taxon>
        <taxon>rosids</taxon>
        <taxon>malvids</taxon>
        <taxon>Malvales</taxon>
        <taxon>Malvaceae</taxon>
        <taxon>Malvoideae</taxon>
        <taxon>Gossypium</taxon>
    </lineage>
</organism>
<dbReference type="AlphaFoldDB" id="A0A7J8Z3V2"/>
<dbReference type="GO" id="GO:0045333">
    <property type="term" value="P:cellular respiration"/>
    <property type="evidence" value="ECO:0007669"/>
    <property type="project" value="InterPro"/>
</dbReference>
<dbReference type="EMBL" id="JABEZV010000002">
    <property type="protein sequence ID" value="MBA0706435.1"/>
    <property type="molecule type" value="Genomic_DNA"/>
</dbReference>